<dbReference type="Pfam" id="PF00023">
    <property type="entry name" value="Ank"/>
    <property type="match status" value="1"/>
</dbReference>
<dbReference type="Pfam" id="PF12796">
    <property type="entry name" value="Ank_2"/>
    <property type="match status" value="1"/>
</dbReference>
<evidence type="ECO:0000256" key="3">
    <source>
        <dbReference type="PROSITE-ProRule" id="PRU00023"/>
    </source>
</evidence>
<keyword evidence="1" id="KW-0677">Repeat</keyword>
<dbReference type="AlphaFoldDB" id="R7T421"/>
<dbReference type="EMBL" id="AMQN01003607">
    <property type="status" value="NOT_ANNOTATED_CDS"/>
    <property type="molecule type" value="Genomic_DNA"/>
</dbReference>
<sequence length="111" mass="12096">ALHTASQKGFCRIVELLLHHGAHTNVIDKEGYTPLLQAAFRQQNDVALRLLEVGCDVHLTDRHGKGALHYAACNGSRRSVNLMEALIQHGVHPDVADKNGCTALVHAMRGD</sequence>
<dbReference type="GO" id="GO:0005634">
    <property type="term" value="C:nucleus"/>
    <property type="evidence" value="ECO:0007669"/>
    <property type="project" value="TreeGrafter"/>
</dbReference>
<reference evidence="5" key="3">
    <citation type="submission" date="2015-06" db="UniProtKB">
        <authorList>
            <consortium name="EnsemblMetazoa"/>
        </authorList>
    </citation>
    <scope>IDENTIFICATION</scope>
</reference>
<dbReference type="Proteomes" id="UP000014760">
    <property type="component" value="Unassembled WGS sequence"/>
</dbReference>
<dbReference type="Gene3D" id="1.25.40.20">
    <property type="entry name" value="Ankyrin repeat-containing domain"/>
    <property type="match status" value="2"/>
</dbReference>
<dbReference type="InterPro" id="IPR002110">
    <property type="entry name" value="Ankyrin_rpt"/>
</dbReference>
<dbReference type="SUPFAM" id="SSF48403">
    <property type="entry name" value="Ankyrin repeat"/>
    <property type="match status" value="1"/>
</dbReference>
<feature type="non-terminal residue" evidence="4">
    <location>
        <position position="111"/>
    </location>
</feature>
<proteinExistence type="predicted"/>
<keyword evidence="6" id="KW-1185">Reference proteome</keyword>
<reference evidence="6" key="1">
    <citation type="submission" date="2012-12" db="EMBL/GenBank/DDBJ databases">
        <authorList>
            <person name="Hellsten U."/>
            <person name="Grimwood J."/>
            <person name="Chapman J.A."/>
            <person name="Shapiro H."/>
            <person name="Aerts A."/>
            <person name="Otillar R.P."/>
            <person name="Terry A.Y."/>
            <person name="Boore J.L."/>
            <person name="Simakov O."/>
            <person name="Marletaz F."/>
            <person name="Cho S.-J."/>
            <person name="Edsinger-Gonzales E."/>
            <person name="Havlak P."/>
            <person name="Kuo D.-H."/>
            <person name="Larsson T."/>
            <person name="Lv J."/>
            <person name="Arendt D."/>
            <person name="Savage R."/>
            <person name="Osoegawa K."/>
            <person name="de Jong P."/>
            <person name="Lindberg D.R."/>
            <person name="Seaver E.C."/>
            <person name="Weisblat D.A."/>
            <person name="Putnam N.H."/>
            <person name="Grigoriev I.V."/>
            <person name="Rokhsar D.S."/>
        </authorList>
    </citation>
    <scope>NUCLEOTIDE SEQUENCE</scope>
    <source>
        <strain evidence="6">I ESC-2004</strain>
    </source>
</reference>
<dbReference type="PROSITE" id="PS50297">
    <property type="entry name" value="ANK_REP_REGION"/>
    <property type="match status" value="3"/>
</dbReference>
<name>R7T421_CAPTE</name>
<evidence type="ECO:0000256" key="2">
    <source>
        <dbReference type="ARBA" id="ARBA00023043"/>
    </source>
</evidence>
<accession>R7T421</accession>
<keyword evidence="2 3" id="KW-0040">ANK repeat</keyword>
<evidence type="ECO:0000313" key="5">
    <source>
        <dbReference type="EnsemblMetazoa" id="CapteP86050"/>
    </source>
</evidence>
<dbReference type="PANTHER" id="PTHR24201:SF16">
    <property type="entry name" value="ANKYRIN-1-LIKE-RELATED"/>
    <property type="match status" value="1"/>
</dbReference>
<dbReference type="PANTHER" id="PTHR24201">
    <property type="entry name" value="ANK_REP_REGION DOMAIN-CONTAINING PROTEIN"/>
    <property type="match status" value="1"/>
</dbReference>
<dbReference type="InterPro" id="IPR050776">
    <property type="entry name" value="Ank_Repeat/CDKN_Inhibitor"/>
</dbReference>
<feature type="repeat" description="ANK" evidence="3">
    <location>
        <begin position="1"/>
        <end position="29"/>
    </location>
</feature>
<dbReference type="PROSITE" id="PS50088">
    <property type="entry name" value="ANK_REPEAT"/>
    <property type="match status" value="3"/>
</dbReference>
<dbReference type="InterPro" id="IPR036770">
    <property type="entry name" value="Ankyrin_rpt-contain_sf"/>
</dbReference>
<dbReference type="OrthoDB" id="10257076at2759"/>
<evidence type="ECO:0000313" key="6">
    <source>
        <dbReference type="Proteomes" id="UP000014760"/>
    </source>
</evidence>
<feature type="repeat" description="ANK" evidence="3">
    <location>
        <begin position="63"/>
        <end position="98"/>
    </location>
</feature>
<reference evidence="4 6" key="2">
    <citation type="journal article" date="2013" name="Nature">
        <title>Insights into bilaterian evolution from three spiralian genomes.</title>
        <authorList>
            <person name="Simakov O."/>
            <person name="Marletaz F."/>
            <person name="Cho S.J."/>
            <person name="Edsinger-Gonzales E."/>
            <person name="Havlak P."/>
            <person name="Hellsten U."/>
            <person name="Kuo D.H."/>
            <person name="Larsson T."/>
            <person name="Lv J."/>
            <person name="Arendt D."/>
            <person name="Savage R."/>
            <person name="Osoegawa K."/>
            <person name="de Jong P."/>
            <person name="Grimwood J."/>
            <person name="Chapman J.A."/>
            <person name="Shapiro H."/>
            <person name="Aerts A."/>
            <person name="Otillar R.P."/>
            <person name="Terry A.Y."/>
            <person name="Boore J.L."/>
            <person name="Grigoriev I.V."/>
            <person name="Lindberg D.R."/>
            <person name="Seaver E.C."/>
            <person name="Weisblat D.A."/>
            <person name="Putnam N.H."/>
            <person name="Rokhsar D.S."/>
        </authorList>
    </citation>
    <scope>NUCLEOTIDE SEQUENCE</scope>
    <source>
        <strain evidence="4 6">I ESC-2004</strain>
    </source>
</reference>
<dbReference type="EMBL" id="KB312243">
    <property type="protein sequence ID" value="ELT87627.1"/>
    <property type="molecule type" value="Genomic_DNA"/>
</dbReference>
<dbReference type="HOGENOM" id="CLU_000134_18_9_1"/>
<feature type="non-terminal residue" evidence="4">
    <location>
        <position position="1"/>
    </location>
</feature>
<dbReference type="SMART" id="SM00248">
    <property type="entry name" value="ANK"/>
    <property type="match status" value="3"/>
</dbReference>
<dbReference type="OMA" id="AFQGRYK"/>
<gene>
    <name evidence="4" type="ORF">CAPTEDRAFT_86050</name>
</gene>
<evidence type="ECO:0000313" key="4">
    <source>
        <dbReference type="EMBL" id="ELT87627.1"/>
    </source>
</evidence>
<feature type="repeat" description="ANK" evidence="3">
    <location>
        <begin position="30"/>
        <end position="62"/>
    </location>
</feature>
<evidence type="ECO:0000256" key="1">
    <source>
        <dbReference type="ARBA" id="ARBA00022737"/>
    </source>
</evidence>
<dbReference type="EnsemblMetazoa" id="CapteT86050">
    <property type="protein sequence ID" value="CapteP86050"/>
    <property type="gene ID" value="CapteG86050"/>
</dbReference>
<organism evidence="4">
    <name type="scientific">Capitella teleta</name>
    <name type="common">Polychaete worm</name>
    <dbReference type="NCBI Taxonomy" id="283909"/>
    <lineage>
        <taxon>Eukaryota</taxon>
        <taxon>Metazoa</taxon>
        <taxon>Spiralia</taxon>
        <taxon>Lophotrochozoa</taxon>
        <taxon>Annelida</taxon>
        <taxon>Polychaeta</taxon>
        <taxon>Sedentaria</taxon>
        <taxon>Scolecida</taxon>
        <taxon>Capitellidae</taxon>
        <taxon>Capitella</taxon>
    </lineage>
</organism>
<protein>
    <submittedName>
        <fullName evidence="4 5">Uncharacterized protein</fullName>
    </submittedName>
</protein>